<proteinExistence type="predicted"/>
<keyword evidence="3" id="KW-0862">Zinc</keyword>
<keyword evidence="2 4" id="KW-0863">Zinc-finger</keyword>
<dbReference type="Pfam" id="PF01753">
    <property type="entry name" value="zf-MYND"/>
    <property type="match status" value="1"/>
</dbReference>
<reference evidence="6 7" key="1">
    <citation type="journal article" date="2024" name="Nat. Commun.">
        <title>Phylogenomics reveals the evolutionary origins of lichenization in chlorophyte algae.</title>
        <authorList>
            <person name="Puginier C."/>
            <person name="Libourel C."/>
            <person name="Otte J."/>
            <person name="Skaloud P."/>
            <person name="Haon M."/>
            <person name="Grisel S."/>
            <person name="Petersen M."/>
            <person name="Berrin J.G."/>
            <person name="Delaux P.M."/>
            <person name="Dal Grande F."/>
            <person name="Keller J."/>
        </authorList>
    </citation>
    <scope>NUCLEOTIDE SEQUENCE [LARGE SCALE GENOMIC DNA]</scope>
    <source>
        <strain evidence="6 7">SAG 216-7</strain>
    </source>
</reference>
<accession>A0ABR2YWB2</accession>
<evidence type="ECO:0000256" key="4">
    <source>
        <dbReference type="PROSITE-ProRule" id="PRU00134"/>
    </source>
</evidence>
<dbReference type="PROSITE" id="PS50865">
    <property type="entry name" value="ZF_MYND_2"/>
    <property type="match status" value="1"/>
</dbReference>
<organism evidence="6 7">
    <name type="scientific">Coccomyxa subellipsoidea</name>
    <dbReference type="NCBI Taxonomy" id="248742"/>
    <lineage>
        <taxon>Eukaryota</taxon>
        <taxon>Viridiplantae</taxon>
        <taxon>Chlorophyta</taxon>
        <taxon>core chlorophytes</taxon>
        <taxon>Trebouxiophyceae</taxon>
        <taxon>Trebouxiophyceae incertae sedis</taxon>
        <taxon>Coccomyxaceae</taxon>
        <taxon>Coccomyxa</taxon>
    </lineage>
</organism>
<dbReference type="Proteomes" id="UP001491310">
    <property type="component" value="Unassembled WGS sequence"/>
</dbReference>
<protein>
    <recommendedName>
        <fullName evidence="5">MYND-type domain-containing protein</fullName>
    </recommendedName>
</protein>
<comment type="caution">
    <text evidence="6">The sequence shown here is derived from an EMBL/GenBank/DDBJ whole genome shotgun (WGS) entry which is preliminary data.</text>
</comment>
<evidence type="ECO:0000256" key="2">
    <source>
        <dbReference type="ARBA" id="ARBA00022771"/>
    </source>
</evidence>
<evidence type="ECO:0000313" key="7">
    <source>
        <dbReference type="Proteomes" id="UP001491310"/>
    </source>
</evidence>
<dbReference type="SUPFAM" id="SSF144232">
    <property type="entry name" value="HIT/MYND zinc finger-like"/>
    <property type="match status" value="1"/>
</dbReference>
<sequence length="328" mass="36339">MKTVIQGEQLQMGILDLLQKSATLVDSDAIGVNLLEVPSQSQGSPDSADLVKARDCRREKHTNNVDTFGLMAAQIAKVTGVLQLLAALPVLWDCLETRSLEDGCTIAAFALAVLKTRCNYWNTLLRRFDLTADKIEIVLRLGFAVALQLSEFLPGLRAAEEQQDDIGACPLQWMYCQLLLFKSSCGHNVEVSAFLGEMLKARRMKAQLDSWGNFPCSQTGGSTPVQSIPLAAQYNYWSCLGMVARLKEAIRLDPALADTNLPAYTRQEIAEAMDHVRCHNCQELSDKLLTCTGCLRAKYCSRGCQKKHWLNRHKRECASAASEEPQEA</sequence>
<keyword evidence="7" id="KW-1185">Reference proteome</keyword>
<name>A0ABR2YWB2_9CHLO</name>
<dbReference type="InterPro" id="IPR002893">
    <property type="entry name" value="Znf_MYND"/>
</dbReference>
<evidence type="ECO:0000256" key="3">
    <source>
        <dbReference type="ARBA" id="ARBA00022833"/>
    </source>
</evidence>
<evidence type="ECO:0000256" key="1">
    <source>
        <dbReference type="ARBA" id="ARBA00022723"/>
    </source>
</evidence>
<feature type="domain" description="MYND-type" evidence="5">
    <location>
        <begin position="278"/>
        <end position="317"/>
    </location>
</feature>
<gene>
    <name evidence="6" type="ORF">WJX75_009745</name>
</gene>
<dbReference type="EMBL" id="JALJOT010000004">
    <property type="protein sequence ID" value="KAK9916179.1"/>
    <property type="molecule type" value="Genomic_DNA"/>
</dbReference>
<keyword evidence="1" id="KW-0479">Metal-binding</keyword>
<evidence type="ECO:0000313" key="6">
    <source>
        <dbReference type="EMBL" id="KAK9916179.1"/>
    </source>
</evidence>
<evidence type="ECO:0000259" key="5">
    <source>
        <dbReference type="PROSITE" id="PS50865"/>
    </source>
</evidence>
<dbReference type="Gene3D" id="6.10.140.2220">
    <property type="match status" value="1"/>
</dbReference>